<proteinExistence type="predicted"/>
<feature type="domain" description="Alginate lyase" evidence="5">
    <location>
        <begin position="96"/>
        <end position="272"/>
    </location>
</feature>
<dbReference type="GO" id="GO:0042597">
    <property type="term" value="C:periplasmic space"/>
    <property type="evidence" value="ECO:0007669"/>
    <property type="project" value="UniProtKB-SubCell"/>
</dbReference>
<name>A0AAP4FYF2_9ENTR</name>
<evidence type="ECO:0000256" key="2">
    <source>
        <dbReference type="ARBA" id="ARBA00022729"/>
    </source>
</evidence>
<protein>
    <submittedName>
        <fullName evidence="7">Heparinase II/III family protein</fullName>
    </submittedName>
</protein>
<dbReference type="InterPro" id="IPR012480">
    <property type="entry name" value="Hepar_II_III_C"/>
</dbReference>
<dbReference type="RefSeq" id="WP_285149039.1">
    <property type="nucleotide sequence ID" value="NZ_JASSOM010000087.1"/>
</dbReference>
<dbReference type="EMBL" id="JASSOM010000087">
    <property type="protein sequence ID" value="MDK9365902.1"/>
    <property type="molecule type" value="Genomic_DNA"/>
</dbReference>
<dbReference type="SUPFAM" id="SSF48230">
    <property type="entry name" value="Chondroitin AC/alginate lyase"/>
    <property type="match status" value="1"/>
</dbReference>
<dbReference type="Pfam" id="PF07940">
    <property type="entry name" value="Hepar_II_III_C"/>
    <property type="match status" value="1"/>
</dbReference>
<evidence type="ECO:0000259" key="5">
    <source>
        <dbReference type="Pfam" id="PF05426"/>
    </source>
</evidence>
<dbReference type="Proteomes" id="UP001223214">
    <property type="component" value="Unassembled WGS sequence"/>
</dbReference>
<dbReference type="PANTHER" id="PTHR39210:SF1">
    <property type="entry name" value="HEPARIN-SULFATE LYASE"/>
    <property type="match status" value="1"/>
</dbReference>
<evidence type="ECO:0000259" key="6">
    <source>
        <dbReference type="Pfam" id="PF07940"/>
    </source>
</evidence>
<dbReference type="PANTHER" id="PTHR39210">
    <property type="entry name" value="HEPARIN-SULFATE LYASE"/>
    <property type="match status" value="1"/>
</dbReference>
<evidence type="ECO:0000256" key="1">
    <source>
        <dbReference type="ARBA" id="ARBA00004418"/>
    </source>
</evidence>
<evidence type="ECO:0000313" key="8">
    <source>
        <dbReference type="Proteomes" id="UP001223214"/>
    </source>
</evidence>
<dbReference type="AlphaFoldDB" id="A0AAP4FYF2"/>
<evidence type="ECO:0000256" key="3">
    <source>
        <dbReference type="ARBA" id="ARBA00022764"/>
    </source>
</evidence>
<gene>
    <name evidence="7" type="ORF">QQF32_22160</name>
</gene>
<reference evidence="7 8" key="1">
    <citation type="submission" date="2023-06" db="EMBL/GenBank/DDBJ databases">
        <title>Identification and characterization of antibiotic-resistant Gram-negative bacteria.</title>
        <authorList>
            <person name="Cho G.-S."/>
            <person name="Lee J."/>
            <person name="Tai E."/>
            <person name="Jeong S."/>
            <person name="Kim I."/>
            <person name="Kim B.-E."/>
            <person name="Jeong M.-I."/>
            <person name="Oh K.-K."/>
            <person name="Franz C.M.A.P."/>
        </authorList>
    </citation>
    <scope>NUCLEOTIDE SEQUENCE [LARGE SCALE GENOMIC DNA]</scope>
    <source>
        <strain evidence="7 8">V106_12</strain>
    </source>
</reference>
<keyword evidence="4" id="KW-0456">Lyase</keyword>
<keyword evidence="2" id="KW-0732">Signal</keyword>
<keyword evidence="3" id="KW-0574">Periplasm</keyword>
<dbReference type="InterPro" id="IPR008929">
    <property type="entry name" value="Chondroitin_lyas"/>
</dbReference>
<organism evidence="7 8">
    <name type="scientific">Lelliottia wanjuensis</name>
    <dbReference type="NCBI Taxonomy" id="3050585"/>
    <lineage>
        <taxon>Bacteria</taxon>
        <taxon>Pseudomonadati</taxon>
        <taxon>Pseudomonadota</taxon>
        <taxon>Gammaproteobacteria</taxon>
        <taxon>Enterobacterales</taxon>
        <taxon>Enterobacteriaceae</taxon>
        <taxon>Lelliottia</taxon>
    </lineage>
</organism>
<dbReference type="InterPro" id="IPR008397">
    <property type="entry name" value="Alginate_lyase_dom"/>
</dbReference>
<dbReference type="Gene3D" id="2.70.98.70">
    <property type="match status" value="1"/>
</dbReference>
<dbReference type="Gene3D" id="1.50.10.100">
    <property type="entry name" value="Chondroitin AC/alginate lyase"/>
    <property type="match status" value="1"/>
</dbReference>
<comment type="subcellular location">
    <subcellularLocation>
        <location evidence="1">Periplasm</location>
    </subcellularLocation>
</comment>
<dbReference type="Pfam" id="PF05426">
    <property type="entry name" value="Alginate_lyase"/>
    <property type="match status" value="1"/>
</dbReference>
<accession>A0AAP4FYF2</accession>
<keyword evidence="8" id="KW-1185">Reference proteome</keyword>
<comment type="caution">
    <text evidence="7">The sequence shown here is derived from an EMBL/GenBank/DDBJ whole genome shotgun (WGS) entry which is preliminary data.</text>
</comment>
<evidence type="ECO:0000313" key="7">
    <source>
        <dbReference type="EMBL" id="MDK9365902.1"/>
    </source>
</evidence>
<feature type="domain" description="Heparinase II/III-like C-terminal" evidence="6">
    <location>
        <begin position="363"/>
        <end position="506"/>
    </location>
</feature>
<sequence>MKQFTAEQLAAARQNVSPAIIAGLIEGNRDVIDSDTLVPETGYATWNHYFFCPQHSVRLQWNRHSPNKHRCPVDGAVFTGEPYYGAWWRWLNGLNAKATYELSLLWLFTGETRYRDKVIDILMQYAKYYPDYQEHGGIPYNGPGKANAQTLCEANCHADFARGFDLIRCELTAQQDEYIATRLLRCGAEFLMQHRSNQIHNHEVKISATVGIIGAVLEENAYLEFAVNSPYGLRYQLEHALLPGGLWFEGSLHYHYYALEAFFAFEKLAKNSAFSLLDQPFYPQMLSLPMEFLLPDMTLPKVNDCVNGQERLGHADIYEFAYFYYGEEAYGQLLSCLYRTTPRNHIDALFYGQPLPADALQAPTASEHHPGAGFTLIRNAPGRAVCIKHGPYGGEHDHYDRLNLIVFNRGKALFPDLGTTGYGAPLHYGYYKNSFSHNTLCLNGLNQPPAVPRVIRYEETPAVTCLITEVDWRSPAALPDSKTRVEWDEDAYRDVVFRRSVQVTENLLIDRWDVENPHVQCVDAIYLIRGESQPDTPQTGISLCYPYVHQATQMPLNGQTNLRYQADKPVTISCFSLSNAHIIQAKGPDNPSTSELDYLILRSHDTRVCWVFVTDLSGEGEVSIEACEGEIIVTDKRLQQEYQA</sequence>
<evidence type="ECO:0000256" key="4">
    <source>
        <dbReference type="ARBA" id="ARBA00023239"/>
    </source>
</evidence>
<dbReference type="GO" id="GO:0016829">
    <property type="term" value="F:lyase activity"/>
    <property type="evidence" value="ECO:0007669"/>
    <property type="project" value="UniProtKB-KW"/>
</dbReference>